<dbReference type="EMBL" id="JAENHN010000069">
    <property type="protein sequence ID" value="MBK1813861.1"/>
    <property type="molecule type" value="Genomic_DNA"/>
</dbReference>
<dbReference type="Proteomes" id="UP000596739">
    <property type="component" value="Unassembled WGS sequence"/>
</dbReference>
<dbReference type="InterPro" id="IPR019844">
    <property type="entry name" value="CSD_CS"/>
</dbReference>
<dbReference type="Gene3D" id="2.40.50.140">
    <property type="entry name" value="Nucleic acid-binding proteins"/>
    <property type="match status" value="1"/>
</dbReference>
<comment type="caution">
    <text evidence="5">The sequence shown here is derived from an EMBL/GenBank/DDBJ whole genome shotgun (WGS) entry which is preliminary data.</text>
</comment>
<dbReference type="InterPro" id="IPR050181">
    <property type="entry name" value="Cold_shock_domain"/>
</dbReference>
<name>A0ABS1EWV0_9CLOT</name>
<dbReference type="SUPFAM" id="SSF50249">
    <property type="entry name" value="Nucleic acid-binding proteins"/>
    <property type="match status" value="1"/>
</dbReference>
<dbReference type="PRINTS" id="PR00050">
    <property type="entry name" value="COLDSHOCK"/>
</dbReference>
<comment type="subcellular location">
    <subcellularLocation>
        <location evidence="1 3">Cytoplasm</location>
    </subcellularLocation>
</comment>
<feature type="domain" description="CSD" evidence="4">
    <location>
        <begin position="1"/>
        <end position="66"/>
    </location>
</feature>
<reference evidence="6" key="1">
    <citation type="submission" date="2021-01" db="EMBL/GenBank/DDBJ databases">
        <title>Genome public.</title>
        <authorList>
            <person name="Liu C."/>
            <person name="Sun Q."/>
        </authorList>
    </citation>
    <scope>NUCLEOTIDE SEQUENCE [LARGE SCALE GENOMIC DNA]</scope>
    <source>
        <strain evidence="6">YIM B02505</strain>
    </source>
</reference>
<dbReference type="PIRSF" id="PIRSF002599">
    <property type="entry name" value="Cold_shock_A"/>
    <property type="match status" value="1"/>
</dbReference>
<protein>
    <submittedName>
        <fullName evidence="5">Cold shock domain-containing protein</fullName>
    </submittedName>
</protein>
<dbReference type="InterPro" id="IPR012156">
    <property type="entry name" value="Cold_shock_CspA"/>
</dbReference>
<dbReference type="RefSeq" id="WP_200274420.1">
    <property type="nucleotide sequence ID" value="NZ_JAENHN010000069.1"/>
</dbReference>
<keyword evidence="2" id="KW-0963">Cytoplasm</keyword>
<evidence type="ECO:0000259" key="4">
    <source>
        <dbReference type="PROSITE" id="PS51857"/>
    </source>
</evidence>
<gene>
    <name evidence="5" type="ORF">JHL18_24940</name>
</gene>
<dbReference type="InterPro" id="IPR012340">
    <property type="entry name" value="NA-bd_OB-fold"/>
</dbReference>
<proteinExistence type="predicted"/>
<evidence type="ECO:0000256" key="1">
    <source>
        <dbReference type="ARBA" id="ARBA00004496"/>
    </source>
</evidence>
<keyword evidence="6" id="KW-1185">Reference proteome</keyword>
<sequence length="67" mass="7519">MQTGIIKWFDNEKGYGFISANAGDDVFVHHSQIKEKGPSKDLHEGEEVSFDVVQKEKGPQAINVEKM</sequence>
<dbReference type="PANTHER" id="PTHR11544">
    <property type="entry name" value="COLD SHOCK DOMAIN CONTAINING PROTEINS"/>
    <property type="match status" value="1"/>
</dbReference>
<dbReference type="Pfam" id="PF00313">
    <property type="entry name" value="CSD"/>
    <property type="match status" value="1"/>
</dbReference>
<evidence type="ECO:0000313" key="6">
    <source>
        <dbReference type="Proteomes" id="UP000596739"/>
    </source>
</evidence>
<organism evidence="5 6">
    <name type="scientific">Clostridium yunnanense</name>
    <dbReference type="NCBI Taxonomy" id="2800325"/>
    <lineage>
        <taxon>Bacteria</taxon>
        <taxon>Bacillati</taxon>
        <taxon>Bacillota</taxon>
        <taxon>Clostridia</taxon>
        <taxon>Eubacteriales</taxon>
        <taxon>Clostridiaceae</taxon>
        <taxon>Clostridium</taxon>
    </lineage>
</organism>
<evidence type="ECO:0000313" key="5">
    <source>
        <dbReference type="EMBL" id="MBK1813861.1"/>
    </source>
</evidence>
<dbReference type="InterPro" id="IPR011129">
    <property type="entry name" value="CSD"/>
</dbReference>
<evidence type="ECO:0000256" key="2">
    <source>
        <dbReference type="ARBA" id="ARBA00022490"/>
    </source>
</evidence>
<evidence type="ECO:0000256" key="3">
    <source>
        <dbReference type="RuleBase" id="RU000408"/>
    </source>
</evidence>
<accession>A0ABS1EWV0</accession>
<dbReference type="CDD" id="cd04458">
    <property type="entry name" value="CSP_CDS"/>
    <property type="match status" value="1"/>
</dbReference>
<dbReference type="SMART" id="SM00357">
    <property type="entry name" value="CSP"/>
    <property type="match status" value="1"/>
</dbReference>
<dbReference type="Gene3D" id="6.20.370.130">
    <property type="match status" value="1"/>
</dbReference>
<dbReference type="InterPro" id="IPR002059">
    <property type="entry name" value="CSP_DNA-bd"/>
</dbReference>
<dbReference type="PROSITE" id="PS51857">
    <property type="entry name" value="CSD_2"/>
    <property type="match status" value="1"/>
</dbReference>
<dbReference type="PROSITE" id="PS00352">
    <property type="entry name" value="CSD_1"/>
    <property type="match status" value="1"/>
</dbReference>